<proteinExistence type="predicted"/>
<evidence type="ECO:0000313" key="2">
    <source>
        <dbReference type="Proteomes" id="UP001162992"/>
    </source>
</evidence>
<keyword evidence="2" id="KW-1185">Reference proteome</keyword>
<organism evidence="1 2">
    <name type="scientific">Diphasiastrum complanatum</name>
    <name type="common">Issler's clubmoss</name>
    <name type="synonym">Lycopodium complanatum</name>
    <dbReference type="NCBI Taxonomy" id="34168"/>
    <lineage>
        <taxon>Eukaryota</taxon>
        <taxon>Viridiplantae</taxon>
        <taxon>Streptophyta</taxon>
        <taxon>Embryophyta</taxon>
        <taxon>Tracheophyta</taxon>
        <taxon>Lycopodiopsida</taxon>
        <taxon>Lycopodiales</taxon>
        <taxon>Lycopodiaceae</taxon>
        <taxon>Lycopodioideae</taxon>
        <taxon>Diphasiastrum</taxon>
    </lineage>
</organism>
<protein>
    <submittedName>
        <fullName evidence="1">Uncharacterized protein</fullName>
    </submittedName>
</protein>
<comment type="caution">
    <text evidence="1">The sequence shown here is derived from an EMBL/GenBank/DDBJ whole genome shotgun (WGS) entry which is preliminary data.</text>
</comment>
<evidence type="ECO:0000313" key="1">
    <source>
        <dbReference type="EMBL" id="KAJ7549163.1"/>
    </source>
</evidence>
<gene>
    <name evidence="1" type="ORF">O6H91_07G043000</name>
</gene>
<accession>A0ACC2D4H6</accession>
<reference evidence="2" key="1">
    <citation type="journal article" date="2024" name="Proc. Natl. Acad. Sci. U.S.A.">
        <title>Extraordinary preservation of gene collinearity over three hundred million years revealed in homosporous lycophytes.</title>
        <authorList>
            <person name="Li C."/>
            <person name="Wickell D."/>
            <person name="Kuo L.Y."/>
            <person name="Chen X."/>
            <person name="Nie B."/>
            <person name="Liao X."/>
            <person name="Peng D."/>
            <person name="Ji J."/>
            <person name="Jenkins J."/>
            <person name="Williams M."/>
            <person name="Shu S."/>
            <person name="Plott C."/>
            <person name="Barry K."/>
            <person name="Rajasekar S."/>
            <person name="Grimwood J."/>
            <person name="Han X."/>
            <person name="Sun S."/>
            <person name="Hou Z."/>
            <person name="He W."/>
            <person name="Dai G."/>
            <person name="Sun C."/>
            <person name="Schmutz J."/>
            <person name="Leebens-Mack J.H."/>
            <person name="Li F.W."/>
            <person name="Wang L."/>
        </authorList>
    </citation>
    <scope>NUCLEOTIDE SEQUENCE [LARGE SCALE GENOMIC DNA]</scope>
    <source>
        <strain evidence="2">cv. PW_Plant_1</strain>
    </source>
</reference>
<dbReference type="EMBL" id="CM055098">
    <property type="protein sequence ID" value="KAJ7549163.1"/>
    <property type="molecule type" value="Genomic_DNA"/>
</dbReference>
<name>A0ACC2D4H6_DIPCM</name>
<dbReference type="Proteomes" id="UP001162992">
    <property type="component" value="Chromosome 7"/>
</dbReference>
<sequence length="401" mass="45200">MATSTFLPINVDVTFRITDAHEMHTKCSLKQKNKANVRTSCLVGSSHLYTASSYRGEKAHAKDCRRRIRHFVAKRGLMQKNRASLLKVVASTVLKGFQESIFPSFLPSDVQNFEEQTARELASRIQQLPVQTSLAKVPIMTSCVVPIIKETHMLPVLLLHGFDSSCLEWRNTYPLLEQSGSECWAMDILGWGFSTSAEPISSYNVKSKREHLYKFWKTYIRKPVALVGASLGGATAIDFCLHYPKAVRKLVLIDAQGYSEGLGHMANLPRILAYAGVAVLKNVLLRTYANRLIYSNISWRNLIDAMRIGRLHCLMPSWEDATVDFMLSGGYNVASSICQVQQEVLVVWGEQDKIFPKHFAKKFERDLPNARLELISDCGHFPHVEKPNVVAPLITTFVKEK</sequence>